<organism evidence="1 2">
    <name type="scientific">Haematococcus lacustris</name>
    <name type="common">Green alga</name>
    <name type="synonym">Haematococcus pluvialis</name>
    <dbReference type="NCBI Taxonomy" id="44745"/>
    <lineage>
        <taxon>Eukaryota</taxon>
        <taxon>Viridiplantae</taxon>
        <taxon>Chlorophyta</taxon>
        <taxon>core chlorophytes</taxon>
        <taxon>Chlorophyceae</taxon>
        <taxon>CS clade</taxon>
        <taxon>Chlamydomonadales</taxon>
        <taxon>Haematococcaceae</taxon>
        <taxon>Haematococcus</taxon>
    </lineage>
</organism>
<sequence>ALLSAPLTCALQQQCAARPGVARQVFAGRDVRGDGRLQPADLAQCCQQLVPSLPQHHADALVAAWGGVRVGAVGGRVRQRASDHCCRSSNSCRTGTLMLAASQLTDSCTPRLAPPCPACFRQQGMLHAFPSAPPPLATTSKFVTRPLHSLLPLTVKPSSHRHLIIL</sequence>
<gene>
    <name evidence="1" type="ORF">HaLaN_08513</name>
</gene>
<protein>
    <recommendedName>
        <fullName evidence="3">EF-hand domain-containing protein</fullName>
    </recommendedName>
</protein>
<dbReference type="AlphaFoldDB" id="A0A699YU52"/>
<evidence type="ECO:0000313" key="2">
    <source>
        <dbReference type="Proteomes" id="UP000485058"/>
    </source>
</evidence>
<dbReference type="EMBL" id="BLLF01000538">
    <property type="protein sequence ID" value="GFH12765.1"/>
    <property type="molecule type" value="Genomic_DNA"/>
</dbReference>
<proteinExistence type="predicted"/>
<reference evidence="1 2" key="1">
    <citation type="submission" date="2020-02" db="EMBL/GenBank/DDBJ databases">
        <title>Draft genome sequence of Haematococcus lacustris strain NIES-144.</title>
        <authorList>
            <person name="Morimoto D."/>
            <person name="Nakagawa S."/>
            <person name="Yoshida T."/>
            <person name="Sawayama S."/>
        </authorList>
    </citation>
    <scope>NUCLEOTIDE SEQUENCE [LARGE SCALE GENOMIC DNA]</scope>
    <source>
        <strain evidence="1 2">NIES-144</strain>
    </source>
</reference>
<keyword evidence="2" id="KW-1185">Reference proteome</keyword>
<evidence type="ECO:0000313" key="1">
    <source>
        <dbReference type="EMBL" id="GFH12765.1"/>
    </source>
</evidence>
<evidence type="ECO:0008006" key="3">
    <source>
        <dbReference type="Google" id="ProtNLM"/>
    </source>
</evidence>
<comment type="caution">
    <text evidence="1">The sequence shown here is derived from an EMBL/GenBank/DDBJ whole genome shotgun (WGS) entry which is preliminary data.</text>
</comment>
<feature type="non-terminal residue" evidence="1">
    <location>
        <position position="1"/>
    </location>
</feature>
<accession>A0A699YU52</accession>
<name>A0A699YU52_HAELA</name>
<dbReference type="Proteomes" id="UP000485058">
    <property type="component" value="Unassembled WGS sequence"/>
</dbReference>